<evidence type="ECO:0000313" key="2">
    <source>
        <dbReference type="Proteomes" id="UP000823674"/>
    </source>
</evidence>
<sequence length="121" mass="13027">MIAPSSPFKIPGGWRLPQLCVVGKVLGRWRLTQLCVAGSCSEGSEGDLSWLEERGVLCKLVMVCAAVMFLGCLLERWRMPVTVMQVPVMPVRRVLSDVGAPGGGDVADLGPELGRIACCRE</sequence>
<accession>A0ABQ7M718</accession>
<keyword evidence="2" id="KW-1185">Reference proteome</keyword>
<proteinExistence type="predicted"/>
<comment type="caution">
    <text evidence="1">The sequence shown here is derived from an EMBL/GenBank/DDBJ whole genome shotgun (WGS) entry which is preliminary data.</text>
</comment>
<gene>
    <name evidence="1" type="primary">A06g507670.1_BraROA</name>
    <name evidence="1" type="ORF">IGI04_024078</name>
</gene>
<dbReference type="EMBL" id="JADBGQ010000006">
    <property type="protein sequence ID" value="KAG5394115.1"/>
    <property type="molecule type" value="Genomic_DNA"/>
</dbReference>
<organism evidence="1 2">
    <name type="scientific">Brassica rapa subsp. trilocularis</name>
    <dbReference type="NCBI Taxonomy" id="1813537"/>
    <lineage>
        <taxon>Eukaryota</taxon>
        <taxon>Viridiplantae</taxon>
        <taxon>Streptophyta</taxon>
        <taxon>Embryophyta</taxon>
        <taxon>Tracheophyta</taxon>
        <taxon>Spermatophyta</taxon>
        <taxon>Magnoliopsida</taxon>
        <taxon>eudicotyledons</taxon>
        <taxon>Gunneridae</taxon>
        <taxon>Pentapetalae</taxon>
        <taxon>rosids</taxon>
        <taxon>malvids</taxon>
        <taxon>Brassicales</taxon>
        <taxon>Brassicaceae</taxon>
        <taxon>Brassiceae</taxon>
        <taxon>Brassica</taxon>
    </lineage>
</organism>
<name>A0ABQ7M718_BRACM</name>
<reference evidence="1 2" key="1">
    <citation type="submission" date="2021-03" db="EMBL/GenBank/DDBJ databases">
        <authorList>
            <person name="King G.J."/>
            <person name="Bancroft I."/>
            <person name="Baten A."/>
            <person name="Bloomfield J."/>
            <person name="Borpatragohain P."/>
            <person name="He Z."/>
            <person name="Irish N."/>
            <person name="Irwin J."/>
            <person name="Liu K."/>
            <person name="Mauleon R.P."/>
            <person name="Moore J."/>
            <person name="Morris R."/>
            <person name="Ostergaard L."/>
            <person name="Wang B."/>
            <person name="Wells R."/>
        </authorList>
    </citation>
    <scope>NUCLEOTIDE SEQUENCE [LARGE SCALE GENOMIC DNA]</scope>
    <source>
        <strain evidence="1">R-o-18</strain>
        <tissue evidence="1">Leaf</tissue>
    </source>
</reference>
<evidence type="ECO:0000313" key="1">
    <source>
        <dbReference type="EMBL" id="KAG5394115.1"/>
    </source>
</evidence>
<protein>
    <submittedName>
        <fullName evidence="1">Uncharacterized protein</fullName>
    </submittedName>
</protein>
<dbReference type="Proteomes" id="UP000823674">
    <property type="component" value="Chromosome A06"/>
</dbReference>